<comment type="subcellular location">
    <subcellularLocation>
        <location evidence="6">Cytoplasm</location>
    </subcellularLocation>
</comment>
<organism evidence="9">
    <name type="scientific">Chaetoceros debilis</name>
    <dbReference type="NCBI Taxonomy" id="122233"/>
    <lineage>
        <taxon>Eukaryota</taxon>
        <taxon>Sar</taxon>
        <taxon>Stramenopiles</taxon>
        <taxon>Ochrophyta</taxon>
        <taxon>Bacillariophyta</taxon>
        <taxon>Coscinodiscophyceae</taxon>
        <taxon>Chaetocerotophycidae</taxon>
        <taxon>Chaetocerotales</taxon>
        <taxon>Chaetocerotaceae</taxon>
        <taxon>Chaetoceros</taxon>
    </lineage>
</organism>
<comment type="cofactor">
    <cofactor evidence="6">
        <name>Mg(2+)</name>
        <dbReference type="ChEBI" id="CHEBI:18420"/>
    </cofactor>
    <text evidence="6">Binds 1 Mg(2+) ion per subunit.</text>
</comment>
<dbReference type="GO" id="GO:0016887">
    <property type="term" value="F:ATP hydrolysis activity"/>
    <property type="evidence" value="ECO:0007669"/>
    <property type="project" value="InterPro"/>
</dbReference>
<keyword evidence="2 6" id="KW-0813">Transport</keyword>
<dbReference type="GO" id="GO:0005795">
    <property type="term" value="C:Golgi stack"/>
    <property type="evidence" value="ECO:0007669"/>
    <property type="project" value="TreeGrafter"/>
</dbReference>
<evidence type="ECO:0000256" key="4">
    <source>
        <dbReference type="ARBA" id="ARBA00022840"/>
    </source>
</evidence>
<sequence length="774" mass="83686">MVFLNSRTTTSSMCSMVIGLASLSLIVNVGAFQHSNPSLSTRFRRHYTHKLFSDCIQVHNSNNNLYSKSSCLKATVEIPPATDTDADADADAISNKISHQPAFTTLSQLGLTALYRSDLKRDAKGTKKATGSSATNWIDDRSSFALKNLLDKITITSPANIFGLERDEAIAWMRWMKASPVPLIVDLTTELLHYGNTTGTIGSAQLEQMDTKIADFNQRISCRLILLPSGAELKHPLVEPTGAIVFGKLLYGGVSRFRVLGSSTSNRPPRRVGENTAIKSSAGEDVPSWIQFGGSDRKYEAVDMGASAILELTLMPQGKKVVGILENQKQKQKGDDMDGDGDGNSDDISSRSGGEMGLNRLSCDASKLFAYSENIDDGNSNGIGNDKDDEVLSGNSAMNLGGIKRNEAFTNDFQRKVGGLDDQIEVIVRRVLDGRVIRPVEEDSADTNDGNDYNNDDVIGMTDGQLSQAALEADELALLGLTPVRGLLLYGPPGCGKTALAREISIALRARSPKIVAAPELLDRWVGSSEKLIRCLFADAEAELASCNDDATKSALHVIVIDEIDAVFRRRSSAEDSGEATRSSAVNQILAKLDGVKSIPNVLLIGMTNRRELLDEALLRPGRLEVQILVPKPDVEGRRDILNIHFEALRKKGRLSKPLCCAIDGVKYEGGSDKDEEDALLQTQNQAWSKSKQQSSRKRDKLKKMAKQLVPSVSSRNFDLAGAATNGYSGADLAGLVRCAGSMALARTRNAGSGIEELLITLDDVKNALNEVAI</sequence>
<keyword evidence="6" id="KW-0378">Hydrolase</keyword>
<dbReference type="FunFam" id="3.40.50.300:FF:000154">
    <property type="entry name" value="Vesicle-fusing ATPase 1"/>
    <property type="match status" value="1"/>
</dbReference>
<evidence type="ECO:0000256" key="5">
    <source>
        <dbReference type="ARBA" id="ARBA00022927"/>
    </source>
</evidence>
<comment type="similarity">
    <text evidence="1 6">Belongs to the AAA ATPase family.</text>
</comment>
<dbReference type="InterPro" id="IPR003959">
    <property type="entry name" value="ATPase_AAA_core"/>
</dbReference>
<evidence type="ECO:0000256" key="3">
    <source>
        <dbReference type="ARBA" id="ARBA00022741"/>
    </source>
</evidence>
<dbReference type="Pfam" id="PF00004">
    <property type="entry name" value="AAA"/>
    <property type="match status" value="1"/>
</dbReference>
<dbReference type="GO" id="GO:0046872">
    <property type="term" value="F:metal ion binding"/>
    <property type="evidence" value="ECO:0007669"/>
    <property type="project" value="UniProtKB-UniRule"/>
</dbReference>
<keyword evidence="3 6" id="KW-0547">Nucleotide-binding</keyword>
<name>A0A7S3Q754_9STRA</name>
<dbReference type="EMBL" id="HBIO01016256">
    <property type="protein sequence ID" value="CAE0467672.1"/>
    <property type="molecule type" value="Transcribed_RNA"/>
</dbReference>
<dbReference type="PROSITE" id="PS00674">
    <property type="entry name" value="AAA"/>
    <property type="match status" value="1"/>
</dbReference>
<dbReference type="InterPro" id="IPR039812">
    <property type="entry name" value="Vesicle-fus_ATPase"/>
</dbReference>
<gene>
    <name evidence="9" type="ORF">CDEB00056_LOCUS12525</name>
</gene>
<dbReference type="GO" id="GO:0006891">
    <property type="term" value="P:intra-Golgi vesicle-mediated transport"/>
    <property type="evidence" value="ECO:0007669"/>
    <property type="project" value="TreeGrafter"/>
</dbReference>
<dbReference type="SUPFAM" id="SSF52540">
    <property type="entry name" value="P-loop containing nucleoside triphosphate hydrolases"/>
    <property type="match status" value="1"/>
</dbReference>
<comment type="function">
    <text evidence="6">Required for vesicle-mediated transport. Catalyzes the fusion of transport vesicles within the Golgi cisternae. Is also required for transport from the endoplasmic reticulum to the Golgi stack. Seems to function as a fusion protein required for the delivery of cargo proteins to all compartments of the Golgi stack independent of vesicle origin.</text>
</comment>
<protein>
    <recommendedName>
        <fullName evidence="6">Vesicle-fusing ATPase</fullName>
        <ecNumber evidence="6">3.6.4.6</ecNumber>
    </recommendedName>
</protein>
<dbReference type="Gene3D" id="3.40.50.300">
    <property type="entry name" value="P-loop containing nucleotide triphosphate hydrolases"/>
    <property type="match status" value="1"/>
</dbReference>
<dbReference type="PANTHER" id="PTHR23078">
    <property type="entry name" value="VESICULAR-FUSION PROTEIN NSF"/>
    <property type="match status" value="1"/>
</dbReference>
<evidence type="ECO:0000256" key="7">
    <source>
        <dbReference type="SAM" id="MobiDB-lite"/>
    </source>
</evidence>
<dbReference type="Gene3D" id="1.10.8.60">
    <property type="match status" value="1"/>
</dbReference>
<dbReference type="EC" id="3.6.4.6" evidence="6"/>
<keyword evidence="5 6" id="KW-0653">Protein transport</keyword>
<proteinExistence type="inferred from homology"/>
<keyword evidence="6" id="KW-0963">Cytoplasm</keyword>
<evidence type="ECO:0000256" key="2">
    <source>
        <dbReference type="ARBA" id="ARBA00022448"/>
    </source>
</evidence>
<keyword evidence="6" id="KW-0460">Magnesium</keyword>
<feature type="region of interest" description="Disordered" evidence="7">
    <location>
        <begin position="327"/>
        <end position="356"/>
    </location>
</feature>
<dbReference type="InterPro" id="IPR003593">
    <property type="entry name" value="AAA+_ATPase"/>
</dbReference>
<dbReference type="GO" id="GO:0035494">
    <property type="term" value="P:SNARE complex disassembly"/>
    <property type="evidence" value="ECO:0007669"/>
    <property type="project" value="InterPro"/>
</dbReference>
<dbReference type="InterPro" id="IPR027417">
    <property type="entry name" value="P-loop_NTPase"/>
</dbReference>
<evidence type="ECO:0000259" key="8">
    <source>
        <dbReference type="SMART" id="SM00382"/>
    </source>
</evidence>
<evidence type="ECO:0000256" key="6">
    <source>
        <dbReference type="RuleBase" id="RU367045"/>
    </source>
</evidence>
<keyword evidence="4 6" id="KW-0067">ATP-binding</keyword>
<comment type="catalytic activity">
    <reaction evidence="6">
        <text>ATP + H2O = ADP + phosphate + H(+)</text>
        <dbReference type="Rhea" id="RHEA:13065"/>
        <dbReference type="ChEBI" id="CHEBI:15377"/>
        <dbReference type="ChEBI" id="CHEBI:15378"/>
        <dbReference type="ChEBI" id="CHEBI:30616"/>
        <dbReference type="ChEBI" id="CHEBI:43474"/>
        <dbReference type="ChEBI" id="CHEBI:456216"/>
        <dbReference type="EC" id="3.6.4.6"/>
    </reaction>
</comment>
<evidence type="ECO:0000256" key="1">
    <source>
        <dbReference type="ARBA" id="ARBA00006914"/>
    </source>
</evidence>
<reference evidence="9" key="1">
    <citation type="submission" date="2021-01" db="EMBL/GenBank/DDBJ databases">
        <authorList>
            <person name="Corre E."/>
            <person name="Pelletier E."/>
            <person name="Niang G."/>
            <person name="Scheremetjew M."/>
            <person name="Finn R."/>
            <person name="Kale V."/>
            <person name="Holt S."/>
            <person name="Cochrane G."/>
            <person name="Meng A."/>
            <person name="Brown T."/>
            <person name="Cohen L."/>
        </authorList>
    </citation>
    <scope>NUCLEOTIDE SEQUENCE</scope>
    <source>
        <strain evidence="9">MM31A-1</strain>
    </source>
</reference>
<dbReference type="GO" id="GO:0005524">
    <property type="term" value="F:ATP binding"/>
    <property type="evidence" value="ECO:0007669"/>
    <property type="project" value="UniProtKB-UniRule"/>
</dbReference>
<accession>A0A7S3Q754</accession>
<dbReference type="AlphaFoldDB" id="A0A7S3Q754"/>
<evidence type="ECO:0000313" key="9">
    <source>
        <dbReference type="EMBL" id="CAE0467672.1"/>
    </source>
</evidence>
<keyword evidence="6" id="KW-0931">ER-Golgi transport</keyword>
<dbReference type="InterPro" id="IPR003960">
    <property type="entry name" value="ATPase_AAA_CS"/>
</dbReference>
<dbReference type="PANTHER" id="PTHR23078:SF3">
    <property type="entry name" value="VESICLE-FUSING ATPASE"/>
    <property type="match status" value="1"/>
</dbReference>
<dbReference type="SMART" id="SM00382">
    <property type="entry name" value="AAA"/>
    <property type="match status" value="1"/>
</dbReference>
<keyword evidence="6" id="KW-0479">Metal-binding</keyword>
<dbReference type="GO" id="GO:0043001">
    <property type="term" value="P:Golgi to plasma membrane protein transport"/>
    <property type="evidence" value="ECO:0007669"/>
    <property type="project" value="TreeGrafter"/>
</dbReference>
<feature type="domain" description="AAA+ ATPase" evidence="8">
    <location>
        <begin position="483"/>
        <end position="634"/>
    </location>
</feature>